<feature type="region of interest" description="Disordered" evidence="1">
    <location>
        <begin position="1"/>
        <end position="193"/>
    </location>
</feature>
<evidence type="ECO:0000313" key="3">
    <source>
        <dbReference type="Proteomes" id="UP000016933"/>
    </source>
</evidence>
<evidence type="ECO:0000256" key="1">
    <source>
        <dbReference type="SAM" id="MobiDB-lite"/>
    </source>
</evidence>
<feature type="compositionally biased region" description="Acidic residues" evidence="1">
    <location>
        <begin position="163"/>
        <end position="172"/>
    </location>
</feature>
<sequence>MCEAIARHRRDLGAKRESAQQADKTDITLHLGSEPPTDDAGLPTTAADGKVDTQDGVPVPVDDEGQQDGEEMSSDLGDEVELVATRTVSESDEPDPFDGEDCGLYLLFAEGVGQGGMQEEKEVDGSEDGDRTPDQEQPSGLLAPPSSDTEDGEGLKQRHREVDTDDDDASEDEGQHRPAKRARTGERRWCAVM</sequence>
<evidence type="ECO:0000313" key="2">
    <source>
        <dbReference type="EMBL" id="EME39945.1"/>
    </source>
</evidence>
<gene>
    <name evidence="2" type="ORF">DOTSEDRAFT_74721</name>
</gene>
<reference evidence="3" key="1">
    <citation type="journal article" date="2012" name="PLoS Genet.">
        <title>The genomes of the fungal plant pathogens Cladosporium fulvum and Dothistroma septosporum reveal adaptation to different hosts and lifestyles but also signatures of common ancestry.</title>
        <authorList>
            <person name="de Wit P.J.G.M."/>
            <person name="van der Burgt A."/>
            <person name="Oekmen B."/>
            <person name="Stergiopoulos I."/>
            <person name="Abd-Elsalam K.A."/>
            <person name="Aerts A.L."/>
            <person name="Bahkali A.H."/>
            <person name="Beenen H.G."/>
            <person name="Chettri P."/>
            <person name="Cox M.P."/>
            <person name="Datema E."/>
            <person name="de Vries R.P."/>
            <person name="Dhillon B."/>
            <person name="Ganley A.R."/>
            <person name="Griffiths S.A."/>
            <person name="Guo Y."/>
            <person name="Hamelin R.C."/>
            <person name="Henrissat B."/>
            <person name="Kabir M.S."/>
            <person name="Jashni M.K."/>
            <person name="Kema G."/>
            <person name="Klaubauf S."/>
            <person name="Lapidus A."/>
            <person name="Levasseur A."/>
            <person name="Lindquist E."/>
            <person name="Mehrabi R."/>
            <person name="Ohm R.A."/>
            <person name="Owen T.J."/>
            <person name="Salamov A."/>
            <person name="Schwelm A."/>
            <person name="Schijlen E."/>
            <person name="Sun H."/>
            <person name="van den Burg H.A."/>
            <person name="van Ham R.C.H.J."/>
            <person name="Zhang S."/>
            <person name="Goodwin S.B."/>
            <person name="Grigoriev I.V."/>
            <person name="Collemare J."/>
            <person name="Bradshaw R.E."/>
        </authorList>
    </citation>
    <scope>NUCLEOTIDE SEQUENCE [LARGE SCALE GENOMIC DNA]</scope>
    <source>
        <strain evidence="3">NZE10 / CBS 128990</strain>
    </source>
</reference>
<name>N1PEC4_DOTSN</name>
<dbReference type="HOGENOM" id="CLU_1408727_0_0_1"/>
<dbReference type="AlphaFoldDB" id="N1PEC4"/>
<protein>
    <submittedName>
        <fullName evidence="2">Uncharacterized protein</fullName>
    </submittedName>
</protein>
<reference evidence="2 3" key="2">
    <citation type="journal article" date="2012" name="PLoS Pathog.">
        <title>Diverse lifestyles and strategies of plant pathogenesis encoded in the genomes of eighteen Dothideomycetes fungi.</title>
        <authorList>
            <person name="Ohm R.A."/>
            <person name="Feau N."/>
            <person name="Henrissat B."/>
            <person name="Schoch C.L."/>
            <person name="Horwitz B.A."/>
            <person name="Barry K.W."/>
            <person name="Condon B.J."/>
            <person name="Copeland A.C."/>
            <person name="Dhillon B."/>
            <person name="Glaser F."/>
            <person name="Hesse C.N."/>
            <person name="Kosti I."/>
            <person name="LaButti K."/>
            <person name="Lindquist E.A."/>
            <person name="Lucas S."/>
            <person name="Salamov A.A."/>
            <person name="Bradshaw R.E."/>
            <person name="Ciuffetti L."/>
            <person name="Hamelin R.C."/>
            <person name="Kema G.H.J."/>
            <person name="Lawrence C."/>
            <person name="Scott J.A."/>
            <person name="Spatafora J.W."/>
            <person name="Turgeon B.G."/>
            <person name="de Wit P.J.G.M."/>
            <person name="Zhong S."/>
            <person name="Goodwin S.B."/>
            <person name="Grigoriev I.V."/>
        </authorList>
    </citation>
    <scope>NUCLEOTIDE SEQUENCE [LARGE SCALE GENOMIC DNA]</scope>
    <source>
        <strain evidence="3">NZE10 / CBS 128990</strain>
    </source>
</reference>
<feature type="compositionally biased region" description="Basic and acidic residues" evidence="1">
    <location>
        <begin position="11"/>
        <end position="27"/>
    </location>
</feature>
<feature type="compositionally biased region" description="Basic and acidic residues" evidence="1">
    <location>
        <begin position="118"/>
        <end position="134"/>
    </location>
</feature>
<feature type="compositionally biased region" description="Acidic residues" evidence="1">
    <location>
        <begin position="61"/>
        <end position="81"/>
    </location>
</feature>
<feature type="compositionally biased region" description="Basic and acidic residues" evidence="1">
    <location>
        <begin position="183"/>
        <end position="193"/>
    </location>
</feature>
<accession>N1PEC4</accession>
<feature type="compositionally biased region" description="Acidic residues" evidence="1">
    <location>
        <begin position="90"/>
        <end position="101"/>
    </location>
</feature>
<proteinExistence type="predicted"/>
<organism evidence="2 3">
    <name type="scientific">Dothistroma septosporum (strain NZE10 / CBS 128990)</name>
    <name type="common">Red band needle blight fungus</name>
    <name type="synonym">Mycosphaerella pini</name>
    <dbReference type="NCBI Taxonomy" id="675120"/>
    <lineage>
        <taxon>Eukaryota</taxon>
        <taxon>Fungi</taxon>
        <taxon>Dikarya</taxon>
        <taxon>Ascomycota</taxon>
        <taxon>Pezizomycotina</taxon>
        <taxon>Dothideomycetes</taxon>
        <taxon>Dothideomycetidae</taxon>
        <taxon>Mycosphaerellales</taxon>
        <taxon>Mycosphaerellaceae</taxon>
        <taxon>Dothistroma</taxon>
    </lineage>
</organism>
<dbReference type="EMBL" id="KB446544">
    <property type="protein sequence ID" value="EME39945.1"/>
    <property type="molecule type" value="Genomic_DNA"/>
</dbReference>
<keyword evidence="3" id="KW-1185">Reference proteome</keyword>
<feature type="compositionally biased region" description="Basic and acidic residues" evidence="1">
    <location>
        <begin position="153"/>
        <end position="162"/>
    </location>
</feature>
<dbReference type="Proteomes" id="UP000016933">
    <property type="component" value="Unassembled WGS sequence"/>
</dbReference>